<keyword evidence="6" id="KW-1185">Reference proteome</keyword>
<evidence type="ECO:0000256" key="1">
    <source>
        <dbReference type="PROSITE-ProRule" id="PRU00169"/>
    </source>
</evidence>
<feature type="region of interest" description="Disordered" evidence="2">
    <location>
        <begin position="557"/>
        <end position="581"/>
    </location>
</feature>
<dbReference type="EMBL" id="JBGBPQ010000024">
    <property type="protein sequence ID" value="KAL1499853.1"/>
    <property type="molecule type" value="Genomic_DNA"/>
</dbReference>
<evidence type="ECO:0000313" key="5">
    <source>
        <dbReference type="EMBL" id="KAL1499853.1"/>
    </source>
</evidence>
<feature type="region of interest" description="Disordered" evidence="2">
    <location>
        <begin position="483"/>
        <end position="536"/>
    </location>
</feature>
<dbReference type="Gene3D" id="3.40.50.2300">
    <property type="match status" value="1"/>
</dbReference>
<keyword evidence="1" id="KW-0597">Phosphoprotein</keyword>
<feature type="transmembrane region" description="Helical" evidence="3">
    <location>
        <begin position="139"/>
        <end position="161"/>
    </location>
</feature>
<keyword evidence="3" id="KW-0472">Membrane</keyword>
<dbReference type="PROSITE" id="PS50110">
    <property type="entry name" value="RESPONSE_REGULATORY"/>
    <property type="match status" value="1"/>
</dbReference>
<organism evidence="5 6">
    <name type="scientific">Prymnesium parvum</name>
    <name type="common">Toxic golden alga</name>
    <dbReference type="NCBI Taxonomy" id="97485"/>
    <lineage>
        <taxon>Eukaryota</taxon>
        <taxon>Haptista</taxon>
        <taxon>Haptophyta</taxon>
        <taxon>Prymnesiophyceae</taxon>
        <taxon>Prymnesiales</taxon>
        <taxon>Prymnesiaceae</taxon>
        <taxon>Prymnesium</taxon>
    </lineage>
</organism>
<proteinExistence type="predicted"/>
<feature type="compositionally biased region" description="Polar residues" evidence="2">
    <location>
        <begin position="557"/>
        <end position="579"/>
    </location>
</feature>
<feature type="transmembrane region" description="Helical" evidence="3">
    <location>
        <begin position="95"/>
        <end position="119"/>
    </location>
</feature>
<feature type="domain" description="Response regulatory" evidence="4">
    <location>
        <begin position="628"/>
        <end position="760"/>
    </location>
</feature>
<accession>A0AB34IJ33</accession>
<dbReference type="GO" id="GO:0000160">
    <property type="term" value="P:phosphorelay signal transduction system"/>
    <property type="evidence" value="ECO:0007669"/>
    <property type="project" value="InterPro"/>
</dbReference>
<dbReference type="InterPro" id="IPR011006">
    <property type="entry name" value="CheY-like_superfamily"/>
</dbReference>
<feature type="modified residue" description="4-aspartylphosphate" evidence="1">
    <location>
        <position position="689"/>
    </location>
</feature>
<feature type="region of interest" description="Disordered" evidence="2">
    <location>
        <begin position="589"/>
        <end position="608"/>
    </location>
</feature>
<feature type="transmembrane region" description="Helical" evidence="3">
    <location>
        <begin position="40"/>
        <end position="59"/>
    </location>
</feature>
<reference evidence="5 6" key="1">
    <citation type="journal article" date="2024" name="Science">
        <title>Giant polyketide synthase enzymes in the biosynthesis of giant marine polyether toxins.</title>
        <authorList>
            <person name="Fallon T.R."/>
            <person name="Shende V.V."/>
            <person name="Wierzbicki I.H."/>
            <person name="Pendleton A.L."/>
            <person name="Watervoot N.F."/>
            <person name="Auber R.P."/>
            <person name="Gonzalez D.J."/>
            <person name="Wisecaver J.H."/>
            <person name="Moore B.S."/>
        </authorList>
    </citation>
    <scope>NUCLEOTIDE SEQUENCE [LARGE SCALE GENOMIC DNA]</scope>
    <source>
        <strain evidence="5 6">12B1</strain>
    </source>
</reference>
<dbReference type="CDD" id="cd00156">
    <property type="entry name" value="REC"/>
    <property type="match status" value="1"/>
</dbReference>
<feature type="transmembrane region" description="Helical" evidence="3">
    <location>
        <begin position="65"/>
        <end position="83"/>
    </location>
</feature>
<keyword evidence="3" id="KW-0812">Transmembrane</keyword>
<comment type="caution">
    <text evidence="5">The sequence shown here is derived from an EMBL/GenBank/DDBJ whole genome shotgun (WGS) entry which is preliminary data.</text>
</comment>
<evidence type="ECO:0000256" key="2">
    <source>
        <dbReference type="SAM" id="MobiDB-lite"/>
    </source>
</evidence>
<keyword evidence="3" id="KW-1133">Transmembrane helix</keyword>
<dbReference type="SUPFAM" id="SSF55874">
    <property type="entry name" value="ATPase domain of HSP90 chaperone/DNA topoisomerase II/histidine kinase"/>
    <property type="match status" value="1"/>
</dbReference>
<evidence type="ECO:0000259" key="4">
    <source>
        <dbReference type="PROSITE" id="PS50110"/>
    </source>
</evidence>
<dbReference type="InterPro" id="IPR001789">
    <property type="entry name" value="Sig_transdc_resp-reg_receiver"/>
</dbReference>
<dbReference type="Proteomes" id="UP001515480">
    <property type="component" value="Unassembled WGS sequence"/>
</dbReference>
<dbReference type="AlphaFoldDB" id="A0AB34IJ33"/>
<feature type="transmembrane region" description="Helical" evidence="3">
    <location>
        <begin position="168"/>
        <end position="184"/>
    </location>
</feature>
<evidence type="ECO:0000256" key="3">
    <source>
        <dbReference type="SAM" id="Phobius"/>
    </source>
</evidence>
<evidence type="ECO:0000313" key="6">
    <source>
        <dbReference type="Proteomes" id="UP001515480"/>
    </source>
</evidence>
<gene>
    <name evidence="5" type="ORF">AB1Y20_012536</name>
</gene>
<feature type="compositionally biased region" description="Polar residues" evidence="2">
    <location>
        <begin position="511"/>
        <end position="527"/>
    </location>
</feature>
<sequence length="769" mass="83356">MSFIARLVAAREESAMNPITLNFYDKDLERALRMKSHPKLITLNAFLIASMVLMLGTIVLQQKPIPPWVVVILVGLSSVHFFIRRADPYLAHATFQAGLLLILVFGVVLNLALGLGLLASPPEPPPPPPRAAHECASCPAWVITVNVFVSITWTLITFWLHLNVSVKILAYLCPIIAHCVNPMYPELGAPWKEAQLIAAGLALGFALGHVLERNARQTFFETARHSALELRLVQQASKAHATAARVAAQSAINHTAKRVTCNTVQICEMALAHLEGDASAAGLRAVFATHREEARRAFHLCRSVLFRAAVEAGEYTPKRESFRLDELLEALTAVSPTGFECRAFPRDAPTISCDRMLLQNILLGVAHNALLHGGEGPVRVTLDLFGEALCLKVANAPGPNHAKLLKAETSNLLESATLMRESRRLGSSSHQISDHPSFLSLQNIQRASAANHEICSLSLRALPNEVLFELNMNVEVVRRFNTPSVTPAAGGTPPLSYRVESSSYDRKESPIVNSTTEPHPSYRSDASTSDRVEPSNFLPFNSEPLVECCTSETCNLEPSTSDLLESSNSNGAPSFTSDRAPTFMPLREEASTSASDPLNDRPTSGVARSTPAAVAVSDVAPPLPKGLVIVHADDDIMPRMFMEGFVEFVAADSSSLILGEEYADLQKLPQTVASIANRIGDDRVVVVLDQYMELPGVPILLGTDLCKQLREEHAFGGVVIILSANDEDENVALAMRAGADALVGKGVNNNMGKLQTVVASLYYARFSLD</sequence>
<name>A0AB34IJ33_PRYPA</name>
<protein>
    <recommendedName>
        <fullName evidence="4">Response regulatory domain-containing protein</fullName>
    </recommendedName>
</protein>
<dbReference type="SUPFAM" id="SSF52172">
    <property type="entry name" value="CheY-like"/>
    <property type="match status" value="1"/>
</dbReference>
<dbReference type="InterPro" id="IPR036890">
    <property type="entry name" value="HATPase_C_sf"/>
</dbReference>